<evidence type="ECO:0000256" key="1">
    <source>
        <dbReference type="SAM" id="MobiDB-lite"/>
    </source>
</evidence>
<keyword evidence="3" id="KW-1185">Reference proteome</keyword>
<organism evidence="2 3">
    <name type="scientific">Parthenolecanium corni</name>
    <dbReference type="NCBI Taxonomy" id="536013"/>
    <lineage>
        <taxon>Eukaryota</taxon>
        <taxon>Metazoa</taxon>
        <taxon>Ecdysozoa</taxon>
        <taxon>Arthropoda</taxon>
        <taxon>Hexapoda</taxon>
        <taxon>Insecta</taxon>
        <taxon>Pterygota</taxon>
        <taxon>Neoptera</taxon>
        <taxon>Paraneoptera</taxon>
        <taxon>Hemiptera</taxon>
        <taxon>Sternorrhyncha</taxon>
        <taxon>Coccoidea</taxon>
        <taxon>Coccidae</taxon>
        <taxon>Parthenolecanium</taxon>
    </lineage>
</organism>
<dbReference type="EMBL" id="JBBCAQ010000032">
    <property type="protein sequence ID" value="KAK7584270.1"/>
    <property type="molecule type" value="Genomic_DNA"/>
</dbReference>
<evidence type="ECO:0000313" key="2">
    <source>
        <dbReference type="EMBL" id="KAK7584270.1"/>
    </source>
</evidence>
<gene>
    <name evidence="2" type="ORF">V9T40_005233</name>
</gene>
<dbReference type="Proteomes" id="UP001367676">
    <property type="component" value="Unassembled WGS sequence"/>
</dbReference>
<protein>
    <submittedName>
        <fullName evidence="2">Uncharacterized protein</fullName>
    </submittedName>
</protein>
<comment type="caution">
    <text evidence="2">The sequence shown here is derived from an EMBL/GenBank/DDBJ whole genome shotgun (WGS) entry which is preliminary data.</text>
</comment>
<proteinExistence type="predicted"/>
<accession>A0AAN9TDT3</accession>
<evidence type="ECO:0000313" key="3">
    <source>
        <dbReference type="Proteomes" id="UP001367676"/>
    </source>
</evidence>
<dbReference type="AlphaFoldDB" id="A0AAN9TDT3"/>
<sequence length="71" mass="7641">MNQAHRGYEAGYAPNPAFLSLRNRVVPRSGLEPQPPQRQRSYAPPPPPPPAVAPAHCRSEPSANVAADMSL</sequence>
<feature type="compositionally biased region" description="Pro residues" evidence="1">
    <location>
        <begin position="43"/>
        <end position="52"/>
    </location>
</feature>
<name>A0AAN9TDT3_9HEMI</name>
<feature type="region of interest" description="Disordered" evidence="1">
    <location>
        <begin position="23"/>
        <end position="71"/>
    </location>
</feature>
<reference evidence="2 3" key="1">
    <citation type="submission" date="2024-03" db="EMBL/GenBank/DDBJ databases">
        <title>Adaptation during the transition from Ophiocordyceps entomopathogen to insect associate is accompanied by gene loss and intensified selection.</title>
        <authorList>
            <person name="Ward C.M."/>
            <person name="Onetto C.A."/>
            <person name="Borneman A.R."/>
        </authorList>
    </citation>
    <scope>NUCLEOTIDE SEQUENCE [LARGE SCALE GENOMIC DNA]</scope>
    <source>
        <strain evidence="2">AWRI1</strain>
        <tissue evidence="2">Single Adult Female</tissue>
    </source>
</reference>